<protein>
    <recommendedName>
        <fullName evidence="4">Acyl-CoA reductase (LuxC)</fullName>
    </recommendedName>
</protein>
<proteinExistence type="predicted"/>
<reference evidence="3" key="1">
    <citation type="submission" date="2012-06" db="EMBL/GenBank/DDBJ databases">
        <title>The complete genome of Flexibacter litoralis DSM 6794.</title>
        <authorList>
            <person name="Lucas S."/>
            <person name="Copeland A."/>
            <person name="Lapidus A."/>
            <person name="Glavina del Rio T."/>
            <person name="Dalin E."/>
            <person name="Tice H."/>
            <person name="Bruce D."/>
            <person name="Goodwin L."/>
            <person name="Pitluck S."/>
            <person name="Peters L."/>
            <person name="Ovchinnikova G."/>
            <person name="Lu M."/>
            <person name="Kyrpides N."/>
            <person name="Mavromatis K."/>
            <person name="Ivanova N."/>
            <person name="Brettin T."/>
            <person name="Detter J.C."/>
            <person name="Han C."/>
            <person name="Larimer F."/>
            <person name="Land M."/>
            <person name="Hauser L."/>
            <person name="Markowitz V."/>
            <person name="Cheng J.-F."/>
            <person name="Hugenholtz P."/>
            <person name="Woyke T."/>
            <person name="Wu D."/>
            <person name="Spring S."/>
            <person name="Lang E."/>
            <person name="Kopitz M."/>
            <person name="Brambilla E."/>
            <person name="Klenk H.-P."/>
            <person name="Eisen J.A."/>
        </authorList>
    </citation>
    <scope>NUCLEOTIDE SEQUENCE [LARGE SCALE GENOMIC DNA]</scope>
    <source>
        <strain evidence="3">ATCC 23117 / DSM 6794 / NBRC 15988 / NCIMB 1366 / Sio-4</strain>
    </source>
</reference>
<dbReference type="eggNOG" id="COG1012">
    <property type="taxonomic scope" value="Bacteria"/>
</dbReference>
<feature type="coiled-coil region" evidence="1">
    <location>
        <begin position="298"/>
        <end position="325"/>
    </location>
</feature>
<dbReference type="Proteomes" id="UP000006054">
    <property type="component" value="Chromosome"/>
</dbReference>
<dbReference type="KEGG" id="fli:Fleli_1188"/>
<dbReference type="STRING" id="880071.Fleli_1188"/>
<accession>I4AI41</accession>
<dbReference type="RefSeq" id="WP_014797083.1">
    <property type="nucleotide sequence ID" value="NC_018018.1"/>
</dbReference>
<dbReference type="PATRIC" id="fig|880071.3.peg.1161"/>
<evidence type="ECO:0000313" key="2">
    <source>
        <dbReference type="EMBL" id="AFM03626.1"/>
    </source>
</evidence>
<dbReference type="EMBL" id="CP003345">
    <property type="protein sequence ID" value="AFM03626.1"/>
    <property type="molecule type" value="Genomic_DNA"/>
</dbReference>
<keyword evidence="3" id="KW-1185">Reference proteome</keyword>
<gene>
    <name evidence="2" type="ordered locus">Fleli_1188</name>
</gene>
<evidence type="ECO:0000256" key="1">
    <source>
        <dbReference type="SAM" id="Coils"/>
    </source>
</evidence>
<evidence type="ECO:0008006" key="4">
    <source>
        <dbReference type="Google" id="ProtNLM"/>
    </source>
</evidence>
<dbReference type="OrthoDB" id="1522941at2"/>
<name>I4AI41_BERLS</name>
<dbReference type="HOGENOM" id="CLU_050037_0_0_10"/>
<evidence type="ECO:0000313" key="3">
    <source>
        <dbReference type="Proteomes" id="UP000006054"/>
    </source>
</evidence>
<organism evidence="2 3">
    <name type="scientific">Bernardetia litoralis (strain ATCC 23117 / DSM 6794 / NBRC 15988 / NCIMB 1366 / Fx l1 / Sio-4)</name>
    <name type="common">Flexibacter litoralis</name>
    <dbReference type="NCBI Taxonomy" id="880071"/>
    <lineage>
        <taxon>Bacteria</taxon>
        <taxon>Pseudomonadati</taxon>
        <taxon>Bacteroidota</taxon>
        <taxon>Cytophagia</taxon>
        <taxon>Cytophagales</taxon>
        <taxon>Bernardetiaceae</taxon>
        <taxon>Bernardetia</taxon>
    </lineage>
</organism>
<sequence length="359" mass="41523">MQLISNLYKLFSVSVMTLSHRKAALIALGNFIDSFSKEEKQPIFHQAYVHNNWFTPENTEFALASIRGMLTKESLENWLKDYNTDKLDQIGIDIPTRNIGLIPAGNIPFVGFHDMLSVLLSGHKIWIKPSQKDTILIEKLIEWAFEVEPEFKKYISLRPNLKGADAYIATGSNNTARYFEFYFGRYPSIIRKNRSSVAVIKGDETQEELERLSIDIFQYFGLGCRNISKLYVPEGYDFGKLLDTVYLQWNSMKNHNKYANNYDYYKAIYLMEQIHHFDAFNILLTKDTSISSPTGVLYYEIYQEIEEVNQTIKEKEEQIQVVVSANGWFENSIDFGQAQFPKVSDYADGVDTMAFLIEL</sequence>
<dbReference type="AlphaFoldDB" id="I4AI41"/>
<keyword evidence="1" id="KW-0175">Coiled coil</keyword>